<keyword evidence="2" id="KW-1185">Reference proteome</keyword>
<dbReference type="AlphaFoldDB" id="A0A2D0KMM2"/>
<name>A0A2D0KMM2_9GAMM</name>
<accession>A0A2D0KMM2</accession>
<evidence type="ECO:0000313" key="2">
    <source>
        <dbReference type="Proteomes" id="UP000222366"/>
    </source>
</evidence>
<organism evidence="1 2">
    <name type="scientific">Xenorhabdus stockiae</name>
    <dbReference type="NCBI Taxonomy" id="351614"/>
    <lineage>
        <taxon>Bacteria</taxon>
        <taxon>Pseudomonadati</taxon>
        <taxon>Pseudomonadota</taxon>
        <taxon>Gammaproteobacteria</taxon>
        <taxon>Enterobacterales</taxon>
        <taxon>Morganellaceae</taxon>
        <taxon>Xenorhabdus</taxon>
    </lineage>
</organism>
<dbReference type="EMBL" id="NJAJ01000025">
    <property type="protein sequence ID" value="PHM64681.1"/>
    <property type="molecule type" value="Genomic_DNA"/>
</dbReference>
<proteinExistence type="predicted"/>
<reference evidence="1 2" key="1">
    <citation type="journal article" date="2017" name="Nat. Microbiol.">
        <title>Natural product diversity associated with the nematode symbionts Photorhabdus and Xenorhabdus.</title>
        <authorList>
            <person name="Tobias N.J."/>
            <person name="Wolff H."/>
            <person name="Djahanschiri B."/>
            <person name="Grundmann F."/>
            <person name="Kronenwerth M."/>
            <person name="Shi Y.M."/>
            <person name="Simonyi S."/>
            <person name="Grun P."/>
            <person name="Shapiro-Ilan D."/>
            <person name="Pidot S.J."/>
            <person name="Stinear T.P."/>
            <person name="Ebersberger I."/>
            <person name="Bode H.B."/>
        </authorList>
    </citation>
    <scope>NUCLEOTIDE SEQUENCE [LARGE SCALE GENOMIC DNA]</scope>
    <source>
        <strain evidence="1 2">DSM 17904</strain>
    </source>
</reference>
<evidence type="ECO:0000313" key="1">
    <source>
        <dbReference type="EMBL" id="PHM64681.1"/>
    </source>
</evidence>
<gene>
    <name evidence="1" type="ORF">Xsto_02697</name>
</gene>
<dbReference type="RefSeq" id="WP_099125357.1">
    <property type="nucleotide sequence ID" value="NZ_CAWNRH010000099.1"/>
</dbReference>
<sequence length="140" mass="16550">MTVSIGLIKWPEDSKSCVQLYLDFLLRVTDMLNITFKDCENDPIQITREYLKDSKKETEREASLSFWWNYVDNCDGIRNFKDKPIVMARLAICFLSIKEKDTPEIGEHLSWFIEVLGFLRLDLSKVIVFMGEHFEFNQKE</sequence>
<dbReference type="Proteomes" id="UP000222366">
    <property type="component" value="Unassembled WGS sequence"/>
</dbReference>
<protein>
    <submittedName>
        <fullName evidence="1">Uncharacterized protein</fullName>
    </submittedName>
</protein>
<comment type="caution">
    <text evidence="1">The sequence shown here is derived from an EMBL/GenBank/DDBJ whole genome shotgun (WGS) entry which is preliminary data.</text>
</comment>